<feature type="region of interest" description="Disordered" evidence="1">
    <location>
        <begin position="1"/>
        <end position="23"/>
    </location>
</feature>
<dbReference type="GeneID" id="41197342"/>
<keyword evidence="3" id="KW-1185">Reference proteome</keyword>
<reference evidence="2 3" key="1">
    <citation type="journal article" date="2023" name="FEMS Microbes">
        <title>Whole genomes of deep-sea sponge-associated bacteria exhibit high novel natural product potential.</title>
        <authorList>
            <person name="Hesketh-Best P.J."/>
            <person name="January G.G."/>
            <person name="Koch M.J."/>
            <person name="Warburton P.J."/>
            <person name="Howell K.L."/>
            <person name="Upton M."/>
        </authorList>
    </citation>
    <scope>NUCLEOTIDE SEQUENCE [LARGE SCALE GENOMIC DNA]</scope>
    <source>
        <strain evidence="2 3">PC206-O</strain>
    </source>
</reference>
<organism evidence="2 3">
    <name type="scientific">Brevundimonas vesicularis</name>
    <name type="common">Pseudomonas vesicularis</name>
    <dbReference type="NCBI Taxonomy" id="41276"/>
    <lineage>
        <taxon>Bacteria</taxon>
        <taxon>Pseudomonadati</taxon>
        <taxon>Pseudomonadota</taxon>
        <taxon>Alphaproteobacteria</taxon>
        <taxon>Caulobacterales</taxon>
        <taxon>Caulobacteraceae</taxon>
        <taxon>Brevundimonas</taxon>
    </lineage>
</organism>
<dbReference type="EMBL" id="JAMYEC010000006">
    <property type="protein sequence ID" value="MDX2335355.1"/>
    <property type="molecule type" value="Genomic_DNA"/>
</dbReference>
<gene>
    <name evidence="2" type="ORF">NJD11_10455</name>
</gene>
<dbReference type="Proteomes" id="UP001272940">
    <property type="component" value="Unassembled WGS sequence"/>
</dbReference>
<sequence length="158" mass="17744">MKPKSATATTNLPAASQVHSAETPSADFRLAVLQSELNFYRNKSQRVERDMLVLRDALNLQAPGNGASLPSRKELQRLISADRLYSAAHDEQPISSEHVTASSDTPPDSDRVRIYELEKQIHALQGVMRSPPVRLARLLSGWGRNVKRALRRRRRARP</sequence>
<protein>
    <submittedName>
        <fullName evidence="2">Uncharacterized protein</fullName>
    </submittedName>
</protein>
<feature type="compositionally biased region" description="Polar residues" evidence="1">
    <location>
        <begin position="93"/>
        <end position="106"/>
    </location>
</feature>
<dbReference type="RefSeq" id="WP_146112021.1">
    <property type="nucleotide sequence ID" value="NZ_CP022048.2"/>
</dbReference>
<accession>A0ABU4KRT2</accession>
<comment type="caution">
    <text evidence="2">The sequence shown here is derived from an EMBL/GenBank/DDBJ whole genome shotgun (WGS) entry which is preliminary data.</text>
</comment>
<feature type="region of interest" description="Disordered" evidence="1">
    <location>
        <begin position="89"/>
        <end position="109"/>
    </location>
</feature>
<proteinExistence type="predicted"/>
<evidence type="ECO:0000256" key="1">
    <source>
        <dbReference type="SAM" id="MobiDB-lite"/>
    </source>
</evidence>
<evidence type="ECO:0000313" key="2">
    <source>
        <dbReference type="EMBL" id="MDX2335355.1"/>
    </source>
</evidence>
<evidence type="ECO:0000313" key="3">
    <source>
        <dbReference type="Proteomes" id="UP001272940"/>
    </source>
</evidence>
<name>A0ABU4KRT2_BREVE</name>